<dbReference type="InterPro" id="IPR036819">
    <property type="entry name" value="Subtilisin_inhibitor-like_sf"/>
</dbReference>
<feature type="chain" id="PRO_5037213602" evidence="7">
    <location>
        <begin position="25"/>
        <end position="155"/>
    </location>
</feature>
<evidence type="ECO:0000256" key="7">
    <source>
        <dbReference type="SAM" id="SignalP"/>
    </source>
</evidence>
<keyword evidence="5" id="KW-0722">Serine protease inhibitor</keyword>
<keyword evidence="6" id="KW-1015">Disulfide bond</keyword>
<dbReference type="Pfam" id="PF00720">
    <property type="entry name" value="SSI"/>
    <property type="match status" value="1"/>
</dbReference>
<evidence type="ECO:0000256" key="2">
    <source>
        <dbReference type="ARBA" id="ARBA00010472"/>
    </source>
</evidence>
<keyword evidence="3" id="KW-0964">Secreted</keyword>
<dbReference type="Proteomes" id="UP000694501">
    <property type="component" value="Unassembled WGS sequence"/>
</dbReference>
<sequence>MLRRIATVVTVTAALSAVAGSALACPSPHGPIEKAGGALPTAGTLTVVYQEDAEARTERFELKCGPAGRAAGSHPSASRACAAVDQAVRGPKSPWEPISKDAVCTQRYGGPQTARVTGTWAGREVSADFERTNGCEIARWDTLTPALPRIGANPS</sequence>
<comment type="caution">
    <text evidence="9">The sequence shown here is derived from an EMBL/GenBank/DDBJ whole genome shotgun (WGS) entry which is preliminary data.</text>
</comment>
<evidence type="ECO:0000256" key="4">
    <source>
        <dbReference type="ARBA" id="ARBA00022690"/>
    </source>
</evidence>
<protein>
    <submittedName>
        <fullName evidence="9">Subtilase-type protease inhibitor</fullName>
    </submittedName>
</protein>
<dbReference type="EMBL" id="JAELVF020000001">
    <property type="protein sequence ID" value="MBU7597631.1"/>
    <property type="molecule type" value="Genomic_DNA"/>
</dbReference>
<feature type="signal peptide" evidence="7">
    <location>
        <begin position="1"/>
        <end position="24"/>
    </location>
</feature>
<keyword evidence="7" id="KW-0732">Signal</keyword>
<comment type="subcellular location">
    <subcellularLocation>
        <location evidence="1">Secreted</location>
    </subcellularLocation>
</comment>
<evidence type="ECO:0000259" key="8">
    <source>
        <dbReference type="Pfam" id="PF00720"/>
    </source>
</evidence>
<dbReference type="GO" id="GO:0004867">
    <property type="term" value="F:serine-type endopeptidase inhibitor activity"/>
    <property type="evidence" value="ECO:0007669"/>
    <property type="project" value="UniProtKB-KW"/>
</dbReference>
<gene>
    <name evidence="9" type="ORF">JGS22_008355</name>
</gene>
<dbReference type="GO" id="GO:0005576">
    <property type="term" value="C:extracellular region"/>
    <property type="evidence" value="ECO:0007669"/>
    <property type="project" value="UniProtKB-SubCell"/>
</dbReference>
<evidence type="ECO:0000313" key="10">
    <source>
        <dbReference type="Proteomes" id="UP000694501"/>
    </source>
</evidence>
<accession>A0A949JM40</accession>
<dbReference type="InterPro" id="IPR023549">
    <property type="entry name" value="Subtilisin_inhibitor"/>
</dbReference>
<reference evidence="9" key="1">
    <citation type="submission" date="2021-06" db="EMBL/GenBank/DDBJ databases">
        <title>Sequencing of actinobacteria type strains.</title>
        <authorList>
            <person name="Nguyen G.-S."/>
            <person name="Wentzel A."/>
        </authorList>
    </citation>
    <scope>NUCLEOTIDE SEQUENCE</scope>
    <source>
        <strain evidence="9">P38-E01</strain>
    </source>
</reference>
<evidence type="ECO:0000256" key="5">
    <source>
        <dbReference type="ARBA" id="ARBA00022900"/>
    </source>
</evidence>
<name>A0A949JM40_9ACTN</name>
<evidence type="ECO:0000256" key="6">
    <source>
        <dbReference type="ARBA" id="ARBA00023157"/>
    </source>
</evidence>
<proteinExistence type="inferred from homology"/>
<evidence type="ECO:0000313" key="9">
    <source>
        <dbReference type="EMBL" id="MBU7597631.1"/>
    </source>
</evidence>
<feature type="domain" description="Subtilisin inhibitor" evidence="8">
    <location>
        <begin position="40"/>
        <end position="126"/>
    </location>
</feature>
<evidence type="ECO:0000256" key="3">
    <source>
        <dbReference type="ARBA" id="ARBA00022525"/>
    </source>
</evidence>
<evidence type="ECO:0000256" key="1">
    <source>
        <dbReference type="ARBA" id="ARBA00004613"/>
    </source>
</evidence>
<dbReference type="SUPFAM" id="SSF55399">
    <property type="entry name" value="Subtilisin inhibitor"/>
    <property type="match status" value="1"/>
</dbReference>
<dbReference type="Gene3D" id="3.30.350.10">
    <property type="entry name" value="Subtilisin inhibitor-like"/>
    <property type="match status" value="1"/>
</dbReference>
<keyword evidence="4" id="KW-0646">Protease inhibitor</keyword>
<dbReference type="AlphaFoldDB" id="A0A949JM40"/>
<dbReference type="PROSITE" id="PS51257">
    <property type="entry name" value="PROKAR_LIPOPROTEIN"/>
    <property type="match status" value="1"/>
</dbReference>
<comment type="similarity">
    <text evidence="2">Belongs to the protease inhibitor I16 (SSI) family.</text>
</comment>
<organism evidence="9 10">
    <name type="scientific">Streptomyces tardus</name>
    <dbReference type="NCBI Taxonomy" id="2780544"/>
    <lineage>
        <taxon>Bacteria</taxon>
        <taxon>Bacillati</taxon>
        <taxon>Actinomycetota</taxon>
        <taxon>Actinomycetes</taxon>
        <taxon>Kitasatosporales</taxon>
        <taxon>Streptomycetaceae</taxon>
        <taxon>Streptomyces</taxon>
    </lineage>
</organism>
<keyword evidence="10" id="KW-1185">Reference proteome</keyword>